<sequence length="234" mass="24463">MDSSQFAFVQGVRDTRTALVRWNNDPWSVLRGWLLGAALVTAGLLGSVWVIGSLATPDPSTTGSYLPGFNAPAGMSDVGHVLYRNALVLALHSLACVAGFIAGSSLPAQSEGRGRLSARLHDHIGRAAIIFVVCATTFSLVTQALTIGQAASSLAADNDMSVGILLLGLLPHAIPELMALFLPLAAWIVASRQGDWDQLLAATFVTTALAVPVIVVAAFVEVFVSPHLLVSLRG</sequence>
<feature type="transmembrane region" description="Helical" evidence="1">
    <location>
        <begin position="86"/>
        <end position="106"/>
    </location>
</feature>
<dbReference type="Pfam" id="PF01944">
    <property type="entry name" value="SpoIIM"/>
    <property type="match status" value="1"/>
</dbReference>
<organism evidence="2">
    <name type="scientific">Paraconexibacter sp. AEG42_29</name>
    <dbReference type="NCBI Taxonomy" id="2997339"/>
    <lineage>
        <taxon>Bacteria</taxon>
        <taxon>Bacillati</taxon>
        <taxon>Actinomycetota</taxon>
        <taxon>Thermoleophilia</taxon>
        <taxon>Solirubrobacterales</taxon>
        <taxon>Paraconexibacteraceae</taxon>
        <taxon>Paraconexibacter</taxon>
    </lineage>
</organism>
<name>A0AAU7B2U2_9ACTN</name>
<dbReference type="InterPro" id="IPR002798">
    <property type="entry name" value="SpoIIM-like"/>
</dbReference>
<dbReference type="EMBL" id="CP114014">
    <property type="protein sequence ID" value="XAY08320.1"/>
    <property type="molecule type" value="Genomic_DNA"/>
</dbReference>
<feature type="transmembrane region" description="Helical" evidence="1">
    <location>
        <begin position="127"/>
        <end position="151"/>
    </location>
</feature>
<protein>
    <recommendedName>
        <fullName evidence="3">Stage II sporulation protein M</fullName>
    </recommendedName>
</protein>
<gene>
    <name evidence="2" type="ORF">DSM112329_05220</name>
</gene>
<dbReference type="RefSeq" id="WP_354699503.1">
    <property type="nucleotide sequence ID" value="NZ_CP114014.1"/>
</dbReference>
<proteinExistence type="predicted"/>
<keyword evidence="1" id="KW-0812">Transmembrane</keyword>
<dbReference type="KEGG" id="parq:DSM112329_05220"/>
<evidence type="ECO:0000313" key="2">
    <source>
        <dbReference type="EMBL" id="XAY08320.1"/>
    </source>
</evidence>
<feature type="transmembrane region" description="Helical" evidence="1">
    <location>
        <begin position="33"/>
        <end position="55"/>
    </location>
</feature>
<keyword evidence="1" id="KW-0472">Membrane</keyword>
<reference evidence="2" key="1">
    <citation type="submission" date="2022-12" db="EMBL/GenBank/DDBJ databases">
        <title>Paraconexibacter alkalitolerans sp. nov. and Baekduia alba sp. nov., isolated from soil and emended description of the genera Paraconexibacter (Chun et al., 2020) and Baekduia (An et al., 2020).</title>
        <authorList>
            <person name="Vieira S."/>
            <person name="Huber K.J."/>
            <person name="Geppert A."/>
            <person name="Wolf J."/>
            <person name="Neumann-Schaal M."/>
            <person name="Muesken M."/>
            <person name="Overmann J."/>
        </authorList>
    </citation>
    <scope>NUCLEOTIDE SEQUENCE</scope>
    <source>
        <strain evidence="2">AEG42_29</strain>
    </source>
</reference>
<feature type="transmembrane region" description="Helical" evidence="1">
    <location>
        <begin position="163"/>
        <end position="187"/>
    </location>
</feature>
<evidence type="ECO:0000256" key="1">
    <source>
        <dbReference type="SAM" id="Phobius"/>
    </source>
</evidence>
<evidence type="ECO:0008006" key="3">
    <source>
        <dbReference type="Google" id="ProtNLM"/>
    </source>
</evidence>
<accession>A0AAU7B2U2</accession>
<keyword evidence="1" id="KW-1133">Transmembrane helix</keyword>
<feature type="transmembrane region" description="Helical" evidence="1">
    <location>
        <begin position="199"/>
        <end position="224"/>
    </location>
</feature>
<dbReference type="AlphaFoldDB" id="A0AAU7B2U2"/>